<name>A0A812NZX3_SYMPI</name>
<keyword evidence="2" id="KW-1185">Reference proteome</keyword>
<dbReference type="EMBL" id="CAJNIZ010013151">
    <property type="protein sequence ID" value="CAE7344071.1"/>
    <property type="molecule type" value="Genomic_DNA"/>
</dbReference>
<proteinExistence type="predicted"/>
<reference evidence="1" key="1">
    <citation type="submission" date="2021-02" db="EMBL/GenBank/DDBJ databases">
        <authorList>
            <person name="Dougan E. K."/>
            <person name="Rhodes N."/>
            <person name="Thang M."/>
            <person name="Chan C."/>
        </authorList>
    </citation>
    <scope>NUCLEOTIDE SEQUENCE</scope>
</reference>
<evidence type="ECO:0000313" key="2">
    <source>
        <dbReference type="Proteomes" id="UP000649617"/>
    </source>
</evidence>
<organism evidence="1 2">
    <name type="scientific">Symbiodinium pilosum</name>
    <name type="common">Dinoflagellate</name>
    <dbReference type="NCBI Taxonomy" id="2952"/>
    <lineage>
        <taxon>Eukaryota</taxon>
        <taxon>Sar</taxon>
        <taxon>Alveolata</taxon>
        <taxon>Dinophyceae</taxon>
        <taxon>Suessiales</taxon>
        <taxon>Symbiodiniaceae</taxon>
        <taxon>Symbiodinium</taxon>
    </lineage>
</organism>
<gene>
    <name evidence="1" type="primary">pmpB</name>
    <name evidence="1" type="ORF">SPIL2461_LOCUS8142</name>
</gene>
<evidence type="ECO:0000313" key="1">
    <source>
        <dbReference type="EMBL" id="CAE7344071.1"/>
    </source>
</evidence>
<dbReference type="AlphaFoldDB" id="A0A812NZX3"/>
<protein>
    <submittedName>
        <fullName evidence="1">PmpB protein</fullName>
    </submittedName>
</protein>
<feature type="non-terminal residue" evidence="1">
    <location>
        <position position="51"/>
    </location>
</feature>
<accession>A0A812NZX3</accession>
<feature type="non-terminal residue" evidence="1">
    <location>
        <position position="1"/>
    </location>
</feature>
<dbReference type="Proteomes" id="UP000649617">
    <property type="component" value="Unassembled WGS sequence"/>
</dbReference>
<comment type="caution">
    <text evidence="1">The sequence shown here is derived from an EMBL/GenBank/DDBJ whole genome shotgun (WGS) entry which is preliminary data.</text>
</comment>
<sequence length="51" mass="5408">VTLQSLLNFTGNLVLTGELHITSKMTGPCLTVHGDLQLANAHASFLGCQNK</sequence>